<dbReference type="PANTHER" id="PTHR30473">
    <property type="entry name" value="PROTEIN PHOH"/>
    <property type="match status" value="1"/>
</dbReference>
<evidence type="ECO:0000256" key="5">
    <source>
        <dbReference type="ARBA" id="ARBA00022840"/>
    </source>
</evidence>
<name>A0A3B1C3B5_9ZZZZ</name>
<sequence>MSEKFIAYSPHFQSLAGVSDKNLRRIEKRFDVKVFVRDEKIWARGEDDGVSNAISLISQLIGLYDKGFDLNNGAIKFIIPAFYDDPSIRIEEVFSEKIHLATGRGDIMPRSVAQKEYVFAMGHFDVVLAIGPAGTGKTYLAMAAAVSDLLRKRVSRIILTRPAVEAGEKLGYLPGDLYEKINPYLRPLHDALYDMLDADLVNKMIEDGMIEIAPLAYMRGRTLNDAFIVLDEAQNATAVQMKMFLTRLGMNSKMVITGDVTQIDLPTSTTSGLVNAKEVLRDVPGIRFVNFTEKDVVRHDLVRKILKAYEKAADHDRGNLANGTEENK</sequence>
<dbReference type="InterPro" id="IPR003714">
    <property type="entry name" value="PhoH"/>
</dbReference>
<keyword evidence="3" id="KW-0963">Cytoplasm</keyword>
<gene>
    <name evidence="8" type="ORF">MNBD_NITROSPINAE01-1982</name>
</gene>
<evidence type="ECO:0000259" key="7">
    <source>
        <dbReference type="Pfam" id="PF02562"/>
    </source>
</evidence>
<evidence type="ECO:0000256" key="3">
    <source>
        <dbReference type="ARBA" id="ARBA00022490"/>
    </source>
</evidence>
<reference evidence="8" key="1">
    <citation type="submission" date="2018-06" db="EMBL/GenBank/DDBJ databases">
        <authorList>
            <person name="Zhirakovskaya E."/>
        </authorList>
    </citation>
    <scope>NUCLEOTIDE SEQUENCE</scope>
</reference>
<comment type="subcellular location">
    <subcellularLocation>
        <location evidence="1">Cytoplasm</location>
    </subcellularLocation>
</comment>
<keyword evidence="5" id="KW-0067">ATP-binding</keyword>
<evidence type="ECO:0000256" key="6">
    <source>
        <dbReference type="ARBA" id="ARBA00039970"/>
    </source>
</evidence>
<accession>A0A3B1C3B5</accession>
<dbReference type="GO" id="GO:0005829">
    <property type="term" value="C:cytosol"/>
    <property type="evidence" value="ECO:0007669"/>
    <property type="project" value="TreeGrafter"/>
</dbReference>
<evidence type="ECO:0000256" key="1">
    <source>
        <dbReference type="ARBA" id="ARBA00004496"/>
    </source>
</evidence>
<dbReference type="InterPro" id="IPR051451">
    <property type="entry name" value="PhoH2-like"/>
</dbReference>
<dbReference type="InterPro" id="IPR027417">
    <property type="entry name" value="P-loop_NTPase"/>
</dbReference>
<dbReference type="Pfam" id="PF02562">
    <property type="entry name" value="PhoH"/>
    <property type="match status" value="1"/>
</dbReference>
<dbReference type="SUPFAM" id="SSF52540">
    <property type="entry name" value="P-loop containing nucleoside triphosphate hydrolases"/>
    <property type="match status" value="1"/>
</dbReference>
<organism evidence="8">
    <name type="scientific">hydrothermal vent metagenome</name>
    <dbReference type="NCBI Taxonomy" id="652676"/>
    <lineage>
        <taxon>unclassified sequences</taxon>
        <taxon>metagenomes</taxon>
        <taxon>ecological metagenomes</taxon>
    </lineage>
</organism>
<evidence type="ECO:0000256" key="4">
    <source>
        <dbReference type="ARBA" id="ARBA00022741"/>
    </source>
</evidence>
<comment type="similarity">
    <text evidence="2">Belongs to the PhoH family.</text>
</comment>
<protein>
    <recommendedName>
        <fullName evidence="6">PhoH-like protein</fullName>
    </recommendedName>
</protein>
<feature type="domain" description="PhoH-like protein" evidence="7">
    <location>
        <begin position="107"/>
        <end position="310"/>
    </location>
</feature>
<dbReference type="PANTHER" id="PTHR30473:SF1">
    <property type="entry name" value="PHOH-LIKE PROTEIN"/>
    <property type="match status" value="1"/>
</dbReference>
<dbReference type="Gene3D" id="3.40.50.300">
    <property type="entry name" value="P-loop containing nucleotide triphosphate hydrolases"/>
    <property type="match status" value="1"/>
</dbReference>
<evidence type="ECO:0000313" key="8">
    <source>
        <dbReference type="EMBL" id="VAX18514.1"/>
    </source>
</evidence>
<dbReference type="FunFam" id="3.40.50.300:FF:000013">
    <property type="entry name" value="PhoH family ATPase"/>
    <property type="match status" value="1"/>
</dbReference>
<dbReference type="AlphaFoldDB" id="A0A3B1C3B5"/>
<dbReference type="EMBL" id="UOGC01000072">
    <property type="protein sequence ID" value="VAX18514.1"/>
    <property type="molecule type" value="Genomic_DNA"/>
</dbReference>
<dbReference type="GO" id="GO:0005524">
    <property type="term" value="F:ATP binding"/>
    <property type="evidence" value="ECO:0007669"/>
    <property type="project" value="UniProtKB-KW"/>
</dbReference>
<proteinExistence type="inferred from homology"/>
<keyword evidence="4" id="KW-0547">Nucleotide-binding</keyword>
<evidence type="ECO:0000256" key="2">
    <source>
        <dbReference type="ARBA" id="ARBA00010393"/>
    </source>
</evidence>